<dbReference type="Gene3D" id="2.60.40.10">
    <property type="entry name" value="Immunoglobulins"/>
    <property type="match status" value="1"/>
</dbReference>
<dbReference type="EMBL" id="FNID01000005">
    <property type="protein sequence ID" value="SDM78359.1"/>
    <property type="molecule type" value="Genomic_DNA"/>
</dbReference>
<dbReference type="Gene3D" id="2.60.40.1180">
    <property type="entry name" value="Golgi alpha-mannosidase II"/>
    <property type="match status" value="1"/>
</dbReference>
<name>A0A1G9W1F9_9FIRM</name>
<keyword evidence="4 6" id="KW-0326">Glycosidase</keyword>
<dbReference type="PANTHER" id="PTHR10357">
    <property type="entry name" value="ALPHA-AMYLASE FAMILY MEMBER"/>
    <property type="match status" value="1"/>
</dbReference>
<evidence type="ECO:0000313" key="6">
    <source>
        <dbReference type="EMBL" id="SDM78359.1"/>
    </source>
</evidence>
<dbReference type="Pfam" id="PF02903">
    <property type="entry name" value="Alpha-amylase_N"/>
    <property type="match status" value="1"/>
</dbReference>
<protein>
    <submittedName>
        <fullName evidence="6">Glycosidase</fullName>
    </submittedName>
</protein>
<keyword evidence="3" id="KW-0136">Cellulose degradation</keyword>
<dbReference type="PANTHER" id="PTHR10357:SF210">
    <property type="entry name" value="MALTODEXTRIN GLUCOSIDASE"/>
    <property type="match status" value="1"/>
</dbReference>
<dbReference type="CDD" id="cd11338">
    <property type="entry name" value="AmyAc_CMD"/>
    <property type="match status" value="1"/>
</dbReference>
<dbReference type="STRING" id="258515.SAMN05192585_10518"/>
<dbReference type="InterPro" id="IPR017853">
    <property type="entry name" value="GH"/>
</dbReference>
<reference evidence="6 7" key="1">
    <citation type="submission" date="2016-10" db="EMBL/GenBank/DDBJ databases">
        <authorList>
            <person name="de Groot N.N."/>
        </authorList>
    </citation>
    <scope>NUCLEOTIDE SEQUENCE [LARGE SCALE GENOMIC DNA]</scope>
    <source>
        <strain evidence="6 7">CGMCC 1.5012</strain>
    </source>
</reference>
<dbReference type="Pfam" id="PF00128">
    <property type="entry name" value="Alpha-amylase"/>
    <property type="match status" value="1"/>
</dbReference>
<organism evidence="6 7">
    <name type="scientific">Acetanaerobacterium elongatum</name>
    <dbReference type="NCBI Taxonomy" id="258515"/>
    <lineage>
        <taxon>Bacteria</taxon>
        <taxon>Bacillati</taxon>
        <taxon>Bacillota</taxon>
        <taxon>Clostridia</taxon>
        <taxon>Eubacteriales</taxon>
        <taxon>Oscillospiraceae</taxon>
        <taxon>Acetanaerobacterium</taxon>
    </lineage>
</organism>
<evidence type="ECO:0000256" key="1">
    <source>
        <dbReference type="ARBA" id="ARBA00008061"/>
    </source>
</evidence>
<dbReference type="InterPro" id="IPR006047">
    <property type="entry name" value="GH13_cat_dom"/>
</dbReference>
<dbReference type="InterPro" id="IPR045857">
    <property type="entry name" value="O16G_dom_2"/>
</dbReference>
<dbReference type="Proteomes" id="UP000199182">
    <property type="component" value="Unassembled WGS sequence"/>
</dbReference>
<keyword evidence="2" id="KW-0378">Hydrolase</keyword>
<evidence type="ECO:0000256" key="2">
    <source>
        <dbReference type="ARBA" id="ARBA00022801"/>
    </source>
</evidence>
<dbReference type="Gene3D" id="3.20.20.80">
    <property type="entry name" value="Glycosidases"/>
    <property type="match status" value="1"/>
</dbReference>
<comment type="similarity">
    <text evidence="1">Belongs to the glycosyl hydrolase 13 family.</text>
</comment>
<dbReference type="AlphaFoldDB" id="A0A1G9W1F9"/>
<dbReference type="InterPro" id="IPR014756">
    <property type="entry name" value="Ig_E-set"/>
</dbReference>
<sequence>MLREAILHIPMSQYAHGIDERHLVFRIRSAKGDLTACTLYYADRACRVNPVLFTSQPMRLAASDTLYDYFEVVLEAPYTRVCYYFELSDGQETILYYADQFTQKHADERSEYYQFPFNHRNDIAEVPAWLKEAVVYNIFPDSFATSKEYIAEKAKAAYFNATVTTGQNGGTLRGIADNITYLLNLGINCIYVNPIFAAEEYHKYDLLDYYHIDPCFGTNEDFKVLVDSCHKSGIRVIIDGVFNHCGWHFFAFEDVVQNGENSRYKDWFYRLTYPVVRPDNGEEIPNYDCFAYERKMPKLNTANPEVEQYFCDVGRYWVKEFDIDGWRLDVANEVNFDFWRAFRRAVKAVKPDCVLIGEVWESAQPWLRGDMFDSSMNYDLRKNCRDFFALEQIDADGFDARVTAMRMRYTQNILYGQLNLLDSHDVSRFFTLCGEDKARFKLAVIFQMTFVGIPSVFYGDEKGLAGRLEHEYRRPMYWGTDESGLFQFYQRLIAIRKQHQALIEGGFKTISAEKGSGLYAYERANADETIVILLNASSEHVEIGNFISQGQELLAREGLECNSLSPYGYTIFKR</sequence>
<accession>A0A1G9W1F9</accession>
<dbReference type="CDD" id="cd02857">
    <property type="entry name" value="E_set_CDase_PDE_N"/>
    <property type="match status" value="1"/>
</dbReference>
<evidence type="ECO:0000256" key="4">
    <source>
        <dbReference type="ARBA" id="ARBA00023295"/>
    </source>
</evidence>
<evidence type="ECO:0000313" key="7">
    <source>
        <dbReference type="Proteomes" id="UP000199182"/>
    </source>
</evidence>
<proteinExistence type="inferred from homology"/>
<dbReference type="SUPFAM" id="SSF81296">
    <property type="entry name" value="E set domains"/>
    <property type="match status" value="1"/>
</dbReference>
<gene>
    <name evidence="6" type="ORF">SAMN05192585_10518</name>
</gene>
<dbReference type="SUPFAM" id="SSF51445">
    <property type="entry name" value="(Trans)glycosidases"/>
    <property type="match status" value="1"/>
</dbReference>
<keyword evidence="3" id="KW-0624">Polysaccharide degradation</keyword>
<dbReference type="GO" id="GO:0004553">
    <property type="term" value="F:hydrolase activity, hydrolyzing O-glycosyl compounds"/>
    <property type="evidence" value="ECO:0007669"/>
    <property type="project" value="InterPro"/>
</dbReference>
<keyword evidence="7" id="KW-1185">Reference proteome</keyword>
<dbReference type="RefSeq" id="WP_092638141.1">
    <property type="nucleotide sequence ID" value="NZ_FNID01000005.1"/>
</dbReference>
<dbReference type="InterPro" id="IPR013780">
    <property type="entry name" value="Glyco_hydro_b"/>
</dbReference>
<dbReference type="InterPro" id="IPR013783">
    <property type="entry name" value="Ig-like_fold"/>
</dbReference>
<dbReference type="GO" id="GO:0030245">
    <property type="term" value="P:cellulose catabolic process"/>
    <property type="evidence" value="ECO:0007669"/>
    <property type="project" value="UniProtKB-KW"/>
</dbReference>
<dbReference type="OrthoDB" id="9805159at2"/>
<keyword evidence="3" id="KW-0119">Carbohydrate metabolism</keyword>
<evidence type="ECO:0000256" key="3">
    <source>
        <dbReference type="ARBA" id="ARBA00023001"/>
    </source>
</evidence>
<dbReference type="Gene3D" id="3.90.400.10">
    <property type="entry name" value="Oligo-1,6-glucosidase, Domain 2"/>
    <property type="match status" value="1"/>
</dbReference>
<feature type="domain" description="Glycosyl hydrolase family 13 catalytic" evidence="5">
    <location>
        <begin position="137"/>
        <end position="496"/>
    </location>
</feature>
<dbReference type="SUPFAM" id="SSF51011">
    <property type="entry name" value="Glycosyl hydrolase domain"/>
    <property type="match status" value="1"/>
</dbReference>
<evidence type="ECO:0000259" key="5">
    <source>
        <dbReference type="SMART" id="SM00642"/>
    </source>
</evidence>
<dbReference type="InterPro" id="IPR004185">
    <property type="entry name" value="Glyco_hydro_13_lg-like_dom"/>
</dbReference>
<dbReference type="SMART" id="SM00642">
    <property type="entry name" value="Aamy"/>
    <property type="match status" value="1"/>
</dbReference>